<reference evidence="9 10" key="1">
    <citation type="submission" date="2022-04" db="EMBL/GenBank/DDBJ databases">
        <title>Halobacillus sp. isolated from saltern.</title>
        <authorList>
            <person name="Won M."/>
            <person name="Lee C.-M."/>
            <person name="Woen H.-Y."/>
            <person name="Kwon S.-W."/>
        </authorList>
    </citation>
    <scope>NUCLEOTIDE SEQUENCE [LARGE SCALE GENOMIC DNA]</scope>
    <source>
        <strain evidence="9 10">SSBR10-3</strain>
    </source>
</reference>
<comment type="subcellular location">
    <subcellularLocation>
        <location evidence="1">Cell membrane</location>
        <topology evidence="1">Multi-pass membrane protein</topology>
    </subcellularLocation>
</comment>
<evidence type="ECO:0000256" key="1">
    <source>
        <dbReference type="ARBA" id="ARBA00004651"/>
    </source>
</evidence>
<feature type="transmembrane region" description="Helical" evidence="8">
    <location>
        <begin position="278"/>
        <end position="300"/>
    </location>
</feature>
<evidence type="ECO:0000256" key="2">
    <source>
        <dbReference type="ARBA" id="ARBA00009773"/>
    </source>
</evidence>
<dbReference type="InterPro" id="IPR002549">
    <property type="entry name" value="AI-2E-like"/>
</dbReference>
<evidence type="ECO:0000256" key="4">
    <source>
        <dbReference type="ARBA" id="ARBA00022475"/>
    </source>
</evidence>
<accession>A0ABY4EHP0</accession>
<dbReference type="EMBL" id="CP095073">
    <property type="protein sequence ID" value="UOQ43988.1"/>
    <property type="molecule type" value="Genomic_DNA"/>
</dbReference>
<keyword evidence="7 8" id="KW-0472">Membrane</keyword>
<keyword evidence="5 8" id="KW-0812">Transmembrane</keyword>
<gene>
    <name evidence="9" type="ORF">MUN89_19295</name>
</gene>
<keyword evidence="6 8" id="KW-1133">Transmembrane helix</keyword>
<feature type="transmembrane region" description="Helical" evidence="8">
    <location>
        <begin position="66"/>
        <end position="88"/>
    </location>
</feature>
<keyword evidence="4" id="KW-1003">Cell membrane</keyword>
<feature type="transmembrane region" description="Helical" evidence="8">
    <location>
        <begin position="7"/>
        <end position="24"/>
    </location>
</feature>
<keyword evidence="3" id="KW-0813">Transport</keyword>
<dbReference type="RefSeq" id="WP_244709586.1">
    <property type="nucleotide sequence ID" value="NZ_CP095073.1"/>
</dbReference>
<protein>
    <submittedName>
        <fullName evidence="9">AI-2E family transporter</fullName>
    </submittedName>
</protein>
<dbReference type="PANTHER" id="PTHR21716:SF53">
    <property type="entry name" value="PERMEASE PERM-RELATED"/>
    <property type="match status" value="1"/>
</dbReference>
<evidence type="ECO:0000256" key="7">
    <source>
        <dbReference type="ARBA" id="ARBA00023136"/>
    </source>
</evidence>
<evidence type="ECO:0000313" key="9">
    <source>
        <dbReference type="EMBL" id="UOQ43988.1"/>
    </source>
</evidence>
<dbReference type="Proteomes" id="UP000831787">
    <property type="component" value="Chromosome"/>
</dbReference>
<evidence type="ECO:0000256" key="8">
    <source>
        <dbReference type="SAM" id="Phobius"/>
    </source>
</evidence>
<feature type="transmembrane region" description="Helical" evidence="8">
    <location>
        <begin position="312"/>
        <end position="345"/>
    </location>
</feature>
<feature type="transmembrane region" description="Helical" evidence="8">
    <location>
        <begin position="210"/>
        <end position="235"/>
    </location>
</feature>
<dbReference type="Pfam" id="PF01594">
    <property type="entry name" value="AI-2E_transport"/>
    <property type="match status" value="1"/>
</dbReference>
<feature type="transmembrane region" description="Helical" evidence="8">
    <location>
        <begin position="36"/>
        <end position="54"/>
    </location>
</feature>
<evidence type="ECO:0000256" key="6">
    <source>
        <dbReference type="ARBA" id="ARBA00022989"/>
    </source>
</evidence>
<organism evidence="9 10">
    <name type="scientific">Halobacillus salinarum</name>
    <dbReference type="NCBI Taxonomy" id="2932257"/>
    <lineage>
        <taxon>Bacteria</taxon>
        <taxon>Bacillati</taxon>
        <taxon>Bacillota</taxon>
        <taxon>Bacilli</taxon>
        <taxon>Bacillales</taxon>
        <taxon>Bacillaceae</taxon>
        <taxon>Halobacillus</taxon>
    </lineage>
</organism>
<evidence type="ECO:0000256" key="3">
    <source>
        <dbReference type="ARBA" id="ARBA00022448"/>
    </source>
</evidence>
<evidence type="ECO:0000256" key="5">
    <source>
        <dbReference type="ARBA" id="ARBA00022692"/>
    </source>
</evidence>
<feature type="transmembrane region" description="Helical" evidence="8">
    <location>
        <begin position="241"/>
        <end position="266"/>
    </location>
</feature>
<feature type="transmembrane region" description="Helical" evidence="8">
    <location>
        <begin position="155"/>
        <end position="177"/>
    </location>
</feature>
<evidence type="ECO:0000313" key="10">
    <source>
        <dbReference type="Proteomes" id="UP000831787"/>
    </source>
</evidence>
<proteinExistence type="inferred from homology"/>
<dbReference type="PANTHER" id="PTHR21716">
    <property type="entry name" value="TRANSMEMBRANE PROTEIN"/>
    <property type="match status" value="1"/>
</dbReference>
<sequence length="353" mass="39163">MWMKHSFFKYITGLILILICIYFLEKLHFFNPIQTIVNTLFFPIIIAGFLFYILRPVVRVLSSQKYIPPAVAILLVFAAIIGAGYLGFNLLADTIEQQAYKLSKIPDQIKSTAEQTKEQIERNDMGIISSDALIGKATKVFSEITNMIENNLADILSALTGMTTVIIIVPFVLFYFLKDGHRLIPFLVKVIPQKHKGEGRKILTKIDETLSAYIIGQITIAVVDGILVYVGYLIIGLDYALLLAIFVVITAVIPFFGPIIGTIPSLVAGLMQDPMMGLYVVLIMVIVQQIEGSLVAPVVLGNKLKVHPLTIIFLLIVAGALKGFIGMVIAVPLYSVLKVIVVNLYQFYKLRTL</sequence>
<comment type="similarity">
    <text evidence="2">Belongs to the autoinducer-2 exporter (AI-2E) (TC 2.A.86) family.</text>
</comment>
<keyword evidence="10" id="KW-1185">Reference proteome</keyword>
<name>A0ABY4EHP0_9BACI</name>